<organism evidence="1 2">
    <name type="scientific">Curtobacterium aurantiacum</name>
    <dbReference type="NCBI Taxonomy" id="3236919"/>
    <lineage>
        <taxon>Bacteria</taxon>
        <taxon>Bacillati</taxon>
        <taxon>Actinomycetota</taxon>
        <taxon>Actinomycetes</taxon>
        <taxon>Micrococcales</taxon>
        <taxon>Microbacteriaceae</taxon>
        <taxon>Curtobacterium</taxon>
    </lineage>
</organism>
<evidence type="ECO:0008006" key="3">
    <source>
        <dbReference type="Google" id="ProtNLM"/>
    </source>
</evidence>
<dbReference type="Proteomes" id="UP001519641">
    <property type="component" value="Unassembled WGS sequence"/>
</dbReference>
<evidence type="ECO:0000313" key="1">
    <source>
        <dbReference type="EMBL" id="MBT1586438.1"/>
    </source>
</evidence>
<protein>
    <recommendedName>
        <fullName evidence="3">Restriction endonuclease</fullName>
    </recommendedName>
</protein>
<proteinExistence type="predicted"/>
<keyword evidence="2" id="KW-1185">Reference proteome</keyword>
<reference evidence="1 2" key="1">
    <citation type="submission" date="2021-05" db="EMBL/GenBank/DDBJ databases">
        <title>Whole genome sequence of Curtobacterium flaccumfaciens pv. flaccumfaciens strain CFBP 8819.</title>
        <authorList>
            <person name="Osdaghi E."/>
            <person name="Taghouti G."/>
            <person name="Portier P."/>
            <person name="Fazliarab A."/>
            <person name="Taghavi S.M."/>
            <person name="Briand M."/>
            <person name="Le-Saux M."/>
            <person name="Jacques M.-A."/>
        </authorList>
    </citation>
    <scope>NUCLEOTIDE SEQUENCE [LARGE SCALE GENOMIC DNA]</scope>
    <source>
        <strain evidence="1 2">CFBP 8819</strain>
    </source>
</reference>
<dbReference type="EMBL" id="JAHEWS010000001">
    <property type="protein sequence ID" value="MBT1586438.1"/>
    <property type="molecule type" value="Genomic_DNA"/>
</dbReference>
<gene>
    <name evidence="1" type="ORF">KK097_01255</name>
</gene>
<name>A0ABS5VAD8_9MICO</name>
<evidence type="ECO:0000313" key="2">
    <source>
        <dbReference type="Proteomes" id="UP001519641"/>
    </source>
</evidence>
<sequence length="240" mass="26438">MIAKARPPAIYHLGVEAYGVAFTRDLGHVFQHYTGRQLELISGDRTVLPEVPYGPRKERLDSCDWFLDLPDLLVLIECKARQPIESLRTGGADWLQSVEGSIGKGIRQLNRSNAHIDRISDASEAIDRTKRRVGLVVTLEPFYLNQNRFVWDRLGARDLPIGVISISELESLVCLDAEELAQVLTDAANTAVEGALLLVDALNTVAATDRENSLLVETWDAVGMFTRLDGVAESLGSSPE</sequence>
<accession>A0ABS5VAD8</accession>
<comment type="caution">
    <text evidence="1">The sequence shown here is derived from an EMBL/GenBank/DDBJ whole genome shotgun (WGS) entry which is preliminary data.</text>
</comment>
<dbReference type="RefSeq" id="WP_214543425.1">
    <property type="nucleotide sequence ID" value="NZ_JAHEWS010000001.1"/>
</dbReference>